<evidence type="ECO:0000313" key="7">
    <source>
        <dbReference type="Proteomes" id="UP000244223"/>
    </source>
</evidence>
<dbReference type="OrthoDB" id="9811543at2"/>
<evidence type="ECO:0000256" key="2">
    <source>
        <dbReference type="ARBA" id="ARBA00022771"/>
    </source>
</evidence>
<evidence type="ECO:0000256" key="1">
    <source>
        <dbReference type="ARBA" id="ARBA00022723"/>
    </source>
</evidence>
<sequence>MDIADQASEIEQENLRIALLNHQAKQPTKGRIYCDDCGEVIPPLRAVLVNAIRCVDCQNIAETKCKGVIRK</sequence>
<dbReference type="Pfam" id="PF01258">
    <property type="entry name" value="zf-dskA_traR"/>
    <property type="match status" value="1"/>
</dbReference>
<name>A0A2T5ITB2_9GAMM</name>
<comment type="caution">
    <text evidence="4">Lacks conserved residue(s) required for the propagation of feature annotation.</text>
</comment>
<dbReference type="InterPro" id="IPR000962">
    <property type="entry name" value="Znf_DskA_TraR"/>
</dbReference>
<dbReference type="GO" id="GO:0008270">
    <property type="term" value="F:zinc ion binding"/>
    <property type="evidence" value="ECO:0007669"/>
    <property type="project" value="UniProtKB-KW"/>
</dbReference>
<keyword evidence="7" id="KW-1185">Reference proteome</keyword>
<dbReference type="EMBL" id="QAON01000024">
    <property type="protein sequence ID" value="PTQ87104.1"/>
    <property type="molecule type" value="Genomic_DNA"/>
</dbReference>
<dbReference type="AlphaFoldDB" id="A0A2T5ITB2"/>
<organism evidence="6 7">
    <name type="scientific">Agitococcus lubricus</name>
    <dbReference type="NCBI Taxonomy" id="1077255"/>
    <lineage>
        <taxon>Bacteria</taxon>
        <taxon>Pseudomonadati</taxon>
        <taxon>Pseudomonadota</taxon>
        <taxon>Gammaproteobacteria</taxon>
        <taxon>Moraxellales</taxon>
        <taxon>Moraxellaceae</taxon>
        <taxon>Agitococcus</taxon>
    </lineage>
</organism>
<reference evidence="6 7" key="1">
    <citation type="submission" date="2018-04" db="EMBL/GenBank/DDBJ databases">
        <title>Genomic Encyclopedia of Archaeal and Bacterial Type Strains, Phase II (KMG-II): from individual species to whole genera.</title>
        <authorList>
            <person name="Goeker M."/>
        </authorList>
    </citation>
    <scope>NUCLEOTIDE SEQUENCE [LARGE SCALE GENOMIC DNA]</scope>
    <source>
        <strain evidence="6 7">DSM 5822</strain>
    </source>
</reference>
<keyword evidence="1" id="KW-0479">Metal-binding</keyword>
<evidence type="ECO:0000256" key="3">
    <source>
        <dbReference type="ARBA" id="ARBA00022833"/>
    </source>
</evidence>
<evidence type="ECO:0000313" key="6">
    <source>
        <dbReference type="EMBL" id="PTQ87104.1"/>
    </source>
</evidence>
<gene>
    <name evidence="6" type="ORF">C8N29_12426</name>
</gene>
<protein>
    <submittedName>
        <fullName evidence="6">TraR/DksA family transcriptional regulator</fullName>
    </submittedName>
</protein>
<evidence type="ECO:0000259" key="5">
    <source>
        <dbReference type="Pfam" id="PF01258"/>
    </source>
</evidence>
<accession>A0A2T5ITB2</accession>
<evidence type="ECO:0000256" key="4">
    <source>
        <dbReference type="PROSITE-ProRule" id="PRU00510"/>
    </source>
</evidence>
<dbReference type="PROSITE" id="PS51128">
    <property type="entry name" value="ZF_DKSA_2"/>
    <property type="match status" value="1"/>
</dbReference>
<proteinExistence type="predicted"/>
<comment type="caution">
    <text evidence="6">The sequence shown here is derived from an EMBL/GenBank/DDBJ whole genome shotgun (WGS) entry which is preliminary data.</text>
</comment>
<feature type="domain" description="Zinc finger DksA/TraR C4-type" evidence="5">
    <location>
        <begin position="32"/>
        <end position="62"/>
    </location>
</feature>
<keyword evidence="3" id="KW-0862">Zinc</keyword>
<dbReference type="Proteomes" id="UP000244223">
    <property type="component" value="Unassembled WGS sequence"/>
</dbReference>
<dbReference type="RefSeq" id="WP_107866942.1">
    <property type="nucleotide sequence ID" value="NZ_QAON01000024.1"/>
</dbReference>
<keyword evidence="2" id="KW-0863">Zinc-finger</keyword>